<evidence type="ECO:0000313" key="3">
    <source>
        <dbReference type="Proteomes" id="UP000595636"/>
    </source>
</evidence>
<evidence type="ECO:0000256" key="1">
    <source>
        <dbReference type="SAM" id="Phobius"/>
    </source>
</evidence>
<gene>
    <name evidence="2" type="ORF">JEQ17_40795</name>
</gene>
<keyword evidence="1" id="KW-0812">Transmembrane</keyword>
<dbReference type="RefSeq" id="WP_200399928.1">
    <property type="nucleotide sequence ID" value="NZ_CP066831.1"/>
</dbReference>
<keyword evidence="1" id="KW-0472">Membrane</keyword>
<protein>
    <submittedName>
        <fullName evidence="2">Uncharacterized protein</fullName>
    </submittedName>
</protein>
<evidence type="ECO:0000313" key="2">
    <source>
        <dbReference type="EMBL" id="QQM45119.1"/>
    </source>
</evidence>
<keyword evidence="1" id="KW-1133">Transmembrane helix</keyword>
<dbReference type="EMBL" id="CP066831">
    <property type="protein sequence ID" value="QQM45119.1"/>
    <property type="molecule type" value="Genomic_DNA"/>
</dbReference>
<organism evidence="2 3">
    <name type="scientific">Streptomyces liliifuscus</name>
    <dbReference type="NCBI Taxonomy" id="2797636"/>
    <lineage>
        <taxon>Bacteria</taxon>
        <taxon>Bacillati</taxon>
        <taxon>Actinomycetota</taxon>
        <taxon>Actinomycetes</taxon>
        <taxon>Kitasatosporales</taxon>
        <taxon>Streptomycetaceae</taxon>
        <taxon>Streptomyces</taxon>
    </lineage>
</organism>
<proteinExistence type="predicted"/>
<feature type="transmembrane region" description="Helical" evidence="1">
    <location>
        <begin position="26"/>
        <end position="43"/>
    </location>
</feature>
<dbReference type="Proteomes" id="UP000595636">
    <property type="component" value="Chromosome"/>
</dbReference>
<keyword evidence="3" id="KW-1185">Reference proteome</keyword>
<sequence>MGEVTPEQIDGLVNAWLWGVDQADTYGPGVVFVAVVAIAWRALNRAARCVERIRHRVELGRQLADERRQMAERSAALDTCNAILRATQTREETDQP</sequence>
<accession>A0A7T7RFW8</accession>
<dbReference type="AlphaFoldDB" id="A0A7T7RFW8"/>
<dbReference type="KEGG" id="slf:JEQ17_40795"/>
<reference evidence="2 3" key="1">
    <citation type="submission" date="2020-12" db="EMBL/GenBank/DDBJ databases">
        <title>A novel species.</title>
        <authorList>
            <person name="Li K."/>
        </authorList>
    </citation>
    <scope>NUCLEOTIDE SEQUENCE [LARGE SCALE GENOMIC DNA]</scope>
    <source>
        <strain evidence="2 3">ZYC-3</strain>
    </source>
</reference>
<name>A0A7T7RFW8_9ACTN</name>